<name>A0A915KV95_ROMCU</name>
<dbReference type="Proteomes" id="UP000887565">
    <property type="component" value="Unplaced"/>
</dbReference>
<sequence length="126" mass="13887">MRYSSKNLQPVTAGAQKFATGDGLKIFHPASAVEPLLNAKNPRTKIQIDKRSTDWTHRGRLILDRGRQDRPQIVAANFALGASSLSKSYVIQYVDMVTEGGRKAANLTRTLPGKQAQVLNIRGWGK</sequence>
<dbReference type="AlphaFoldDB" id="A0A915KV95"/>
<evidence type="ECO:0000313" key="1">
    <source>
        <dbReference type="Proteomes" id="UP000887565"/>
    </source>
</evidence>
<evidence type="ECO:0000313" key="2">
    <source>
        <dbReference type="WBParaSite" id="nRc.2.0.1.t42398-RA"/>
    </source>
</evidence>
<organism evidence="1 2">
    <name type="scientific">Romanomermis culicivorax</name>
    <name type="common">Nematode worm</name>
    <dbReference type="NCBI Taxonomy" id="13658"/>
    <lineage>
        <taxon>Eukaryota</taxon>
        <taxon>Metazoa</taxon>
        <taxon>Ecdysozoa</taxon>
        <taxon>Nematoda</taxon>
        <taxon>Enoplea</taxon>
        <taxon>Dorylaimia</taxon>
        <taxon>Mermithida</taxon>
        <taxon>Mermithoidea</taxon>
        <taxon>Mermithidae</taxon>
        <taxon>Romanomermis</taxon>
    </lineage>
</organism>
<protein>
    <submittedName>
        <fullName evidence="2">Uncharacterized protein</fullName>
    </submittedName>
</protein>
<accession>A0A915KV95</accession>
<dbReference type="WBParaSite" id="nRc.2.0.1.t42398-RA">
    <property type="protein sequence ID" value="nRc.2.0.1.t42398-RA"/>
    <property type="gene ID" value="nRc.2.0.1.g42398"/>
</dbReference>
<proteinExistence type="predicted"/>
<keyword evidence="1" id="KW-1185">Reference proteome</keyword>
<reference evidence="2" key="1">
    <citation type="submission" date="2022-11" db="UniProtKB">
        <authorList>
            <consortium name="WormBaseParasite"/>
        </authorList>
    </citation>
    <scope>IDENTIFICATION</scope>
</reference>